<dbReference type="OrthoDB" id="3945446at2759"/>
<dbReference type="EMBL" id="RIBY02000447">
    <property type="protein sequence ID" value="KAH9842150.1"/>
    <property type="molecule type" value="Genomic_DNA"/>
</dbReference>
<protein>
    <submittedName>
        <fullName evidence="1">Uncharacterized protein</fullName>
    </submittedName>
</protein>
<comment type="caution">
    <text evidence="1">The sequence shown here is derived from an EMBL/GenBank/DDBJ whole genome shotgun (WGS) entry which is preliminary data.</text>
</comment>
<accession>A0A9W7W5H0</accession>
<gene>
    <name evidence="1" type="ORF">Tdes44962_MAKER07659</name>
</gene>
<evidence type="ECO:0000313" key="1">
    <source>
        <dbReference type="EMBL" id="KAH9842150.1"/>
    </source>
</evidence>
<sequence>MGVKTIITAITGMTLSGIASGNPVLAEREQSCYASDYFQKVDYAVYVGAPWQDFGSSGCSNLQTCIEDAAEADGDWKMSEWGCSSYNGYVEGKVVYITFRASLRGHADGVNACLTTAFPSVNGFNCPQF</sequence>
<dbReference type="AlphaFoldDB" id="A0A9W7W5H0"/>
<dbReference type="Proteomes" id="UP001138500">
    <property type="component" value="Unassembled WGS sequence"/>
</dbReference>
<keyword evidence="2" id="KW-1185">Reference proteome</keyword>
<name>A0A9W7W5H0_9PEZI</name>
<reference evidence="1 2" key="2">
    <citation type="journal article" date="2021" name="Curr. Genet.">
        <title>Genetic response to nitrogen starvation in the aggressive Eucalyptus foliar pathogen Teratosphaeria destructans.</title>
        <authorList>
            <person name="Havenga M."/>
            <person name="Wingfield B.D."/>
            <person name="Wingfield M.J."/>
            <person name="Dreyer L.L."/>
            <person name="Roets F."/>
            <person name="Aylward J."/>
        </authorList>
    </citation>
    <scope>NUCLEOTIDE SEQUENCE [LARGE SCALE GENOMIC DNA]</scope>
    <source>
        <strain evidence="1">CMW44962</strain>
    </source>
</reference>
<organism evidence="1 2">
    <name type="scientific">Teratosphaeria destructans</name>
    <dbReference type="NCBI Taxonomy" id="418781"/>
    <lineage>
        <taxon>Eukaryota</taxon>
        <taxon>Fungi</taxon>
        <taxon>Dikarya</taxon>
        <taxon>Ascomycota</taxon>
        <taxon>Pezizomycotina</taxon>
        <taxon>Dothideomycetes</taxon>
        <taxon>Dothideomycetidae</taxon>
        <taxon>Mycosphaerellales</taxon>
        <taxon>Teratosphaeriaceae</taxon>
        <taxon>Teratosphaeria</taxon>
    </lineage>
</organism>
<reference evidence="1 2" key="1">
    <citation type="journal article" date="2018" name="IMA Fungus">
        <title>IMA Genome-F 10: Nine draft genome sequences of Claviceps purpurea s.lat., including C. arundinis, C. humidiphila, and C. cf. spartinae, pseudomolecules for the pitch canker pathogen Fusarium circinatum, draft genome of Davidsoniella eucalypti, Grosmannia galeiformis, Quambalaria eucalypti, and Teratosphaeria destructans.</title>
        <authorList>
            <person name="Wingfield B.D."/>
            <person name="Liu M."/>
            <person name="Nguyen H.D."/>
            <person name="Lane F.A."/>
            <person name="Morgan S.W."/>
            <person name="De Vos L."/>
            <person name="Wilken P.M."/>
            <person name="Duong T.A."/>
            <person name="Aylward J."/>
            <person name="Coetzee M.P."/>
            <person name="Dadej K."/>
            <person name="De Beer Z.W."/>
            <person name="Findlay W."/>
            <person name="Havenga M."/>
            <person name="Kolarik M."/>
            <person name="Menzies J.G."/>
            <person name="Naidoo K."/>
            <person name="Pochopski O."/>
            <person name="Shoukouhi P."/>
            <person name="Santana Q.C."/>
            <person name="Seifert K.A."/>
            <person name="Soal N."/>
            <person name="Steenkamp E.T."/>
            <person name="Tatham C.T."/>
            <person name="van der Nest M.A."/>
            <person name="Wingfield M.J."/>
        </authorList>
    </citation>
    <scope>NUCLEOTIDE SEQUENCE [LARGE SCALE GENOMIC DNA]</scope>
    <source>
        <strain evidence="1">CMW44962</strain>
    </source>
</reference>
<evidence type="ECO:0000313" key="2">
    <source>
        <dbReference type="Proteomes" id="UP001138500"/>
    </source>
</evidence>
<proteinExistence type="predicted"/>